<evidence type="ECO:0000256" key="9">
    <source>
        <dbReference type="ARBA" id="ARBA00023180"/>
    </source>
</evidence>
<sequence length="699" mass="79669">MLPSPWSSMLVVAVLVGVRLAQMSTMVEDEPDLYLPSWLTNDLILAQIATIFGRMTHIDFVLDDRSPDRVRQLDYIVRHLRDDSGFLRGKSIRIYQEQDGMDGVDSCATVLDHDYGDEFDLIHWDRTYDSFAKIWGQNQFNGYLVFANVFTFDRLVGCLLDPIGTYLIVMDDEMEPDEVGRLLAAIWEKDGSFQCSRWPGNGCSDMMPFLCGWGLAIGMLKELNVSDDLPRLPNVNFDGYPLRIEIFWSTYTIPMNTSRPNRDFIGPDAEVGRTVTKFLNFTAVFIPPDNDNFGTQLPNGSFNGVIGRLARRESDVAFVGFFVKDYFSRDIEFTSGVYGDELCCLVKKASRIPEYLLPITIFPSDLWGVLFLAGIIFSVIWVIIRGAIRITARVRNQRNQRQRLAELFNLSNETRDAPRYRKVIQICVDTYIIWVSAPYRRFTHSGVERLMLVGTMLVSVIFVSMFQSSLSSVFLNPVYYKDIDTLQQLDKSGMKIVVKYRGFMDDVFPANNTPTMDALRNKMAFEQYAGSMPGRVARIGTISTVTRKSTLSLDNAIYLSTNQLHMVRECPRMYNLAYVVSRHSVFLERINTMVMRMFDGGLVDRWISDMNYNFTIRDWEQIRATLGSNFKILTLVDMQFPFYLLAIGLCVSTVVFGAELVHHRIGRARGKSDGGISFSSSEGKLAKNASSNNYSYSQY</sequence>
<feature type="transmembrane region" description="Helical" evidence="13">
    <location>
        <begin position="450"/>
        <end position="470"/>
    </location>
</feature>
<evidence type="ECO:0000256" key="13">
    <source>
        <dbReference type="SAM" id="Phobius"/>
    </source>
</evidence>
<feature type="region of interest" description="Disordered" evidence="12">
    <location>
        <begin position="669"/>
        <end position="699"/>
    </location>
</feature>
<gene>
    <name evidence="16" type="ORF">AaeL_AAEL015079</name>
</gene>
<evidence type="ECO:0000256" key="4">
    <source>
        <dbReference type="ARBA" id="ARBA00022692"/>
    </source>
</evidence>
<feature type="transmembrane region" description="Helical" evidence="13">
    <location>
        <begin position="640"/>
        <end position="661"/>
    </location>
</feature>
<keyword evidence="5 13" id="KW-1133">Transmembrane helix</keyword>
<dbReference type="AlphaFoldDB" id="Q16EP0"/>
<name>Q16EP0_AEDAE</name>
<feature type="domain" description="Ionotropic glutamate receptor L-glutamate and glycine-binding" evidence="15">
    <location>
        <begin position="254"/>
        <end position="311"/>
    </location>
</feature>
<dbReference type="GO" id="GO:0015276">
    <property type="term" value="F:ligand-gated monoatomic ion channel activity"/>
    <property type="evidence" value="ECO:0007669"/>
    <property type="project" value="InterPro"/>
</dbReference>
<evidence type="ECO:0000313" key="17">
    <source>
        <dbReference type="Proteomes" id="UP000682892"/>
    </source>
</evidence>
<keyword evidence="10" id="KW-1071">Ligand-gated ion channel</keyword>
<proteinExistence type="predicted"/>
<evidence type="ECO:0000256" key="14">
    <source>
        <dbReference type="SAM" id="SignalP"/>
    </source>
</evidence>
<dbReference type="SUPFAM" id="SSF53850">
    <property type="entry name" value="Periplasmic binding protein-like II"/>
    <property type="match status" value="1"/>
</dbReference>
<dbReference type="eggNOG" id="ENOG502SPRF">
    <property type="taxonomic scope" value="Eukaryota"/>
</dbReference>
<organism evidence="16 17">
    <name type="scientific">Aedes aegypti</name>
    <name type="common">Yellowfever mosquito</name>
    <name type="synonym">Culex aegypti</name>
    <dbReference type="NCBI Taxonomy" id="7159"/>
    <lineage>
        <taxon>Eukaryota</taxon>
        <taxon>Metazoa</taxon>
        <taxon>Ecdysozoa</taxon>
        <taxon>Arthropoda</taxon>
        <taxon>Hexapoda</taxon>
        <taxon>Insecta</taxon>
        <taxon>Pterygota</taxon>
        <taxon>Neoptera</taxon>
        <taxon>Endopterygota</taxon>
        <taxon>Diptera</taxon>
        <taxon>Nematocera</taxon>
        <taxon>Culicoidea</taxon>
        <taxon>Culicidae</taxon>
        <taxon>Culicinae</taxon>
        <taxon>Aedini</taxon>
        <taxon>Aedes</taxon>
        <taxon>Stegomyia</taxon>
    </lineage>
</organism>
<dbReference type="InterPro" id="IPR019594">
    <property type="entry name" value="Glu/Gly-bd"/>
</dbReference>
<keyword evidence="9" id="KW-0325">Glycoprotein</keyword>
<evidence type="ECO:0000256" key="10">
    <source>
        <dbReference type="ARBA" id="ARBA00023286"/>
    </source>
</evidence>
<dbReference type="CTD" id="5566178"/>
<evidence type="ECO:0000256" key="3">
    <source>
        <dbReference type="ARBA" id="ARBA00022475"/>
    </source>
</evidence>
<keyword evidence="6" id="KW-0406">Ion transport</keyword>
<evidence type="ECO:0000259" key="15">
    <source>
        <dbReference type="SMART" id="SM00918"/>
    </source>
</evidence>
<feature type="chain" id="PRO_5030175038" evidence="14">
    <location>
        <begin position="22"/>
        <end position="699"/>
    </location>
</feature>
<dbReference type="PhylomeDB" id="Q16EP0"/>
<evidence type="ECO:0000256" key="6">
    <source>
        <dbReference type="ARBA" id="ARBA00023065"/>
    </source>
</evidence>
<evidence type="ECO:0000256" key="7">
    <source>
        <dbReference type="ARBA" id="ARBA00023136"/>
    </source>
</evidence>
<dbReference type="OrthoDB" id="8195814at2759"/>
<keyword evidence="4 13" id="KW-0812">Transmembrane</keyword>
<evidence type="ECO:0000256" key="2">
    <source>
        <dbReference type="ARBA" id="ARBA00022448"/>
    </source>
</evidence>
<evidence type="ECO:0000256" key="12">
    <source>
        <dbReference type="SAM" id="MobiDB-lite"/>
    </source>
</evidence>
<dbReference type="HOGENOM" id="CLU_024760_0_0_1"/>
<dbReference type="PaxDb" id="7159-AAEL015079-PA"/>
<evidence type="ECO:0000256" key="8">
    <source>
        <dbReference type="ARBA" id="ARBA00023170"/>
    </source>
</evidence>
<feature type="signal peptide" evidence="14">
    <location>
        <begin position="1"/>
        <end position="21"/>
    </location>
</feature>
<keyword evidence="7 13" id="KW-0472">Membrane</keyword>
<comment type="subcellular location">
    <subcellularLocation>
        <location evidence="1">Cell membrane</location>
        <topology evidence="1">Multi-pass membrane protein</topology>
    </subcellularLocation>
</comment>
<reference evidence="16" key="3">
    <citation type="submission" date="2012-09" db="EMBL/GenBank/DDBJ databases">
        <authorList>
            <consortium name="VectorBase"/>
        </authorList>
    </citation>
    <scope>NUCLEOTIDE SEQUENCE</scope>
    <source>
        <strain evidence="16">Liverpool</strain>
    </source>
</reference>
<keyword evidence="3" id="KW-1003">Cell membrane</keyword>
<feature type="compositionally biased region" description="Low complexity" evidence="12">
    <location>
        <begin position="690"/>
        <end position="699"/>
    </location>
</feature>
<reference evidence="16" key="1">
    <citation type="submission" date="2005-10" db="EMBL/GenBank/DDBJ databases">
        <authorList>
            <person name="Loftus B.J."/>
            <person name="Nene V.M."/>
            <person name="Hannick L.I."/>
            <person name="Bidwell S."/>
            <person name="Haas B."/>
            <person name="Amedeo P."/>
            <person name="Orvis J."/>
            <person name="Wortman J.R."/>
            <person name="White O.R."/>
            <person name="Salzberg S."/>
            <person name="Shumway M."/>
            <person name="Koo H."/>
            <person name="Zhao Y."/>
            <person name="Holmes M."/>
            <person name="Miller J."/>
            <person name="Schatz M."/>
            <person name="Pop M."/>
            <person name="Pai G."/>
            <person name="Utterback T."/>
            <person name="Rogers Y.-H."/>
            <person name="Kravitz S."/>
            <person name="Fraser C.M."/>
        </authorList>
    </citation>
    <scope>NUCLEOTIDE SEQUENCE</scope>
    <source>
        <strain evidence="16">Liverpool</strain>
    </source>
</reference>
<dbReference type="PANTHER" id="PTHR42643">
    <property type="entry name" value="IONOTROPIC RECEPTOR 20A-RELATED"/>
    <property type="match status" value="1"/>
</dbReference>
<keyword evidence="8" id="KW-0675">Receptor</keyword>
<dbReference type="GO" id="GO:0005886">
    <property type="term" value="C:plasma membrane"/>
    <property type="evidence" value="ECO:0007669"/>
    <property type="project" value="UniProtKB-SubCell"/>
</dbReference>
<keyword evidence="14" id="KW-0732">Signal</keyword>
<dbReference type="Proteomes" id="UP000682892">
    <property type="component" value="Unassembled WGS sequence"/>
</dbReference>
<evidence type="ECO:0000256" key="1">
    <source>
        <dbReference type="ARBA" id="ARBA00004651"/>
    </source>
</evidence>
<protein>
    <submittedName>
        <fullName evidence="16">AAEL015079-PA</fullName>
    </submittedName>
</protein>
<reference evidence="16" key="2">
    <citation type="journal article" date="2007" name="Science">
        <title>Genome sequence of Aedes aegypti, a major arbovirus vector.</title>
        <authorList>
            <person name="Nene V."/>
            <person name="Wortman J.R."/>
            <person name="Lawson D."/>
            <person name="Haas B."/>
            <person name="Kodira C."/>
            <person name="Tu Z.J."/>
            <person name="Loftus B."/>
            <person name="Xi Z."/>
            <person name="Megy K."/>
            <person name="Grabherr M."/>
            <person name="Ren Q."/>
            <person name="Zdobnov E.M."/>
            <person name="Lobo N.F."/>
            <person name="Campbell K.S."/>
            <person name="Brown S.E."/>
            <person name="Bonaldo M.F."/>
            <person name="Zhu J."/>
            <person name="Sinkins S.P."/>
            <person name="Hogenkamp D.G."/>
            <person name="Amedeo P."/>
            <person name="Arensburger P."/>
            <person name="Atkinson P.W."/>
            <person name="Bidwell S."/>
            <person name="Biedler J."/>
            <person name="Birney E."/>
            <person name="Bruggner R.V."/>
            <person name="Costas J."/>
            <person name="Coy M.R."/>
            <person name="Crabtree J."/>
            <person name="Crawford M."/>
            <person name="Debruyn B."/>
            <person name="Decaprio D."/>
            <person name="Eiglmeier K."/>
            <person name="Eisenstadt E."/>
            <person name="El-Dorry H."/>
            <person name="Gelbart W.M."/>
            <person name="Gomes S.L."/>
            <person name="Hammond M."/>
            <person name="Hannick L.I."/>
            <person name="Hogan J.R."/>
            <person name="Holmes M.H."/>
            <person name="Jaffe D."/>
            <person name="Johnston J.S."/>
            <person name="Kennedy R.C."/>
            <person name="Koo H."/>
            <person name="Kravitz S."/>
            <person name="Kriventseva E.V."/>
            <person name="Kulp D."/>
            <person name="Labutti K."/>
            <person name="Lee E."/>
            <person name="Li S."/>
            <person name="Lovin D.D."/>
            <person name="Mao C."/>
            <person name="Mauceli E."/>
            <person name="Menck C.F."/>
            <person name="Miller J.R."/>
            <person name="Montgomery P."/>
            <person name="Mori A."/>
            <person name="Nascimento A.L."/>
            <person name="Naveira H.F."/>
            <person name="Nusbaum C."/>
            <person name="O'leary S."/>
            <person name="Orvis J."/>
            <person name="Pertea M."/>
            <person name="Quesneville H."/>
            <person name="Reidenbach K.R."/>
            <person name="Rogers Y.H."/>
            <person name="Roth C.W."/>
            <person name="Schneider J.R."/>
            <person name="Schatz M."/>
            <person name="Shumway M."/>
            <person name="Stanke M."/>
            <person name="Stinson E.O."/>
            <person name="Tubio J.M."/>
            <person name="Vanzee J.P."/>
            <person name="Verjovski-Almeida S."/>
            <person name="Werner D."/>
            <person name="White O."/>
            <person name="Wyder S."/>
            <person name="Zeng Q."/>
            <person name="Zhao Q."/>
            <person name="Zhao Y."/>
            <person name="Hill C.A."/>
            <person name="Raikhel A.S."/>
            <person name="Soares M.B."/>
            <person name="Knudson D.L."/>
            <person name="Lee N.H."/>
            <person name="Galagan J."/>
            <person name="Salzberg S.L."/>
            <person name="Paulsen I.T."/>
            <person name="Dimopoulos G."/>
            <person name="Collins F.H."/>
            <person name="Birren B."/>
            <person name="Fraser-Liggett C.M."/>
            <person name="Severson D.W."/>
        </authorList>
    </citation>
    <scope>NUCLEOTIDE SEQUENCE [LARGE SCALE GENOMIC DNA]</scope>
    <source>
        <strain evidence="16">Liverpool</strain>
    </source>
</reference>
<dbReference type="SMART" id="SM00918">
    <property type="entry name" value="Lig_chan-Glu_bd"/>
    <property type="match status" value="1"/>
</dbReference>
<keyword evidence="11" id="KW-0407">Ion channel</keyword>
<evidence type="ECO:0000313" key="16">
    <source>
        <dbReference type="EMBL" id="EAT32699.1"/>
    </source>
</evidence>
<dbReference type="VEuPathDB" id="VectorBase:AAEL015079"/>
<dbReference type="Gene3D" id="3.40.190.10">
    <property type="entry name" value="Periplasmic binding protein-like II"/>
    <property type="match status" value="1"/>
</dbReference>
<dbReference type="PANTHER" id="PTHR42643:SF38">
    <property type="entry name" value="IONOTROPIC RECEPTOR 100A"/>
    <property type="match status" value="1"/>
</dbReference>
<feature type="transmembrane region" description="Helical" evidence="13">
    <location>
        <begin position="366"/>
        <end position="388"/>
    </location>
</feature>
<dbReference type="EMBL" id="CH478640">
    <property type="protein sequence ID" value="EAT32699.1"/>
    <property type="molecule type" value="Genomic_DNA"/>
</dbReference>
<evidence type="ECO:0000256" key="5">
    <source>
        <dbReference type="ARBA" id="ARBA00022989"/>
    </source>
</evidence>
<evidence type="ECO:0000256" key="11">
    <source>
        <dbReference type="ARBA" id="ARBA00023303"/>
    </source>
</evidence>
<dbReference type="KEGG" id="aag:5566178"/>
<keyword evidence="2" id="KW-0813">Transport</keyword>
<dbReference type="InterPro" id="IPR052192">
    <property type="entry name" value="Insect_Ionotropic_Sensory_Rcpt"/>
</dbReference>
<dbReference type="OMA" id="TWISFIF"/>
<accession>Q16EP0</accession>